<dbReference type="RefSeq" id="WP_167071459.1">
    <property type="nucleotide sequence ID" value="NZ_JAAOZC010000001.1"/>
</dbReference>
<evidence type="ECO:0000313" key="3">
    <source>
        <dbReference type="EMBL" id="NIJ06796.1"/>
    </source>
</evidence>
<reference evidence="3 4" key="1">
    <citation type="submission" date="2020-03" db="EMBL/GenBank/DDBJ databases">
        <title>Genomic Encyclopedia of Type Strains, Phase III (KMG-III): the genomes of soil and plant-associated and newly described type strains.</title>
        <authorList>
            <person name="Whitman W."/>
        </authorList>
    </citation>
    <scope>NUCLEOTIDE SEQUENCE [LARGE SCALE GENOMIC DNA]</scope>
    <source>
        <strain evidence="3 4">CECT 8804</strain>
    </source>
</reference>
<feature type="region of interest" description="Disordered" evidence="1">
    <location>
        <begin position="102"/>
        <end position="123"/>
    </location>
</feature>
<feature type="compositionally biased region" description="Polar residues" evidence="1">
    <location>
        <begin position="111"/>
        <end position="123"/>
    </location>
</feature>
<keyword evidence="4" id="KW-1185">Reference proteome</keyword>
<gene>
    <name evidence="3" type="ORF">FHS31_000378</name>
</gene>
<accession>A0ABX0TMQ0</accession>
<evidence type="ECO:0000313" key="4">
    <source>
        <dbReference type="Proteomes" id="UP000727456"/>
    </source>
</evidence>
<dbReference type="EMBL" id="JAAOZC010000001">
    <property type="protein sequence ID" value="NIJ06796.1"/>
    <property type="molecule type" value="Genomic_DNA"/>
</dbReference>
<keyword evidence="2" id="KW-0732">Signal</keyword>
<name>A0ABX0TMQ0_9SPHN</name>
<proteinExistence type="predicted"/>
<sequence>MFVSRMLALLAAGTAIAPAAVSAAPVITVSDTNAAIVRQMHVQTTDLNLASAADQRKLQNRVNHAVGEVCSLNDVPDNFENGRCRQAAMQGAKAQIADAMARSAPHYAEAKTQSAAPNTASGS</sequence>
<evidence type="ECO:0000256" key="2">
    <source>
        <dbReference type="SAM" id="SignalP"/>
    </source>
</evidence>
<dbReference type="InterPro" id="IPR030972">
    <property type="entry name" value="UrcA_uranyl"/>
</dbReference>
<evidence type="ECO:0000256" key="1">
    <source>
        <dbReference type="SAM" id="MobiDB-lite"/>
    </source>
</evidence>
<comment type="caution">
    <text evidence="3">The sequence shown here is derived from an EMBL/GenBank/DDBJ whole genome shotgun (WGS) entry which is preliminary data.</text>
</comment>
<protein>
    <submittedName>
        <fullName evidence="3">UrcA family protein</fullName>
    </submittedName>
</protein>
<organism evidence="3 4">
    <name type="scientific">Sphingomonas vulcanisoli</name>
    <dbReference type="NCBI Taxonomy" id="1658060"/>
    <lineage>
        <taxon>Bacteria</taxon>
        <taxon>Pseudomonadati</taxon>
        <taxon>Pseudomonadota</taxon>
        <taxon>Alphaproteobacteria</taxon>
        <taxon>Sphingomonadales</taxon>
        <taxon>Sphingomonadaceae</taxon>
        <taxon>Sphingomonas</taxon>
    </lineage>
</organism>
<feature type="signal peptide" evidence="2">
    <location>
        <begin position="1"/>
        <end position="23"/>
    </location>
</feature>
<dbReference type="Proteomes" id="UP000727456">
    <property type="component" value="Unassembled WGS sequence"/>
</dbReference>
<feature type="chain" id="PRO_5046010744" evidence="2">
    <location>
        <begin position="24"/>
        <end position="123"/>
    </location>
</feature>
<dbReference type="NCBIfam" id="TIGR04433">
    <property type="entry name" value="UrcA_uranyl"/>
    <property type="match status" value="1"/>
</dbReference>